<proteinExistence type="predicted"/>
<evidence type="ECO:0000313" key="9">
    <source>
        <dbReference type="EMBL" id="CAB4833337.1"/>
    </source>
</evidence>
<evidence type="ECO:0000256" key="7">
    <source>
        <dbReference type="ARBA" id="ARBA00022840"/>
    </source>
</evidence>
<dbReference type="EMBL" id="CAFBLT010000001">
    <property type="protein sequence ID" value="CAB4868030.1"/>
    <property type="molecule type" value="Genomic_DNA"/>
</dbReference>
<keyword evidence="6" id="KW-0418">Kinase</keyword>
<dbReference type="PANTHER" id="PTHR41523">
    <property type="entry name" value="TWO-COMPONENT SYSTEM SENSOR PROTEIN"/>
    <property type="match status" value="1"/>
</dbReference>
<comment type="catalytic activity">
    <reaction evidence="1">
        <text>ATP + protein L-histidine = ADP + protein N-phospho-L-histidine.</text>
        <dbReference type="EC" id="2.7.13.3"/>
    </reaction>
</comment>
<evidence type="ECO:0000313" key="10">
    <source>
        <dbReference type="EMBL" id="CAB4868030.1"/>
    </source>
</evidence>
<sequence length="493" mass="53277">MATPAELARLRTDLSEDQTEHLQRLLGSWSLLADLAFSDLLLVAPVSSAPAGTQPQLVVLGQIRPNNRSTLISQDLVGQTMSEERWDLAAEALHTGRLIEGTIELVEFDEEVLVWNVPVRFEDEVVAVLLRVQGSIRGSASLYERTYLDVFERFCIMISESTFPFADEEVAAEETPRVGDGAIVVDEKGCVEFTTPNAVNALHRMGVFSPPDGSQFDELGVDAALVAVALSSGRPVIEEIERRPDVAVLAHCVPMLAGGTVTGALILLRDVTDLRRLDRLVLSKDAAIREVHHRVKNNLQTISALLRIQSRRTGAGDGRQALLEAERRIRSIAIVHEILSREPGDQVPFAEIVSSLVQMAEDSVVVSHPIEITVHGDLGDTTADIATPLAVALAEILQNAVEHGFVGENPAQEVGHVVLTLGNDRDKLWANISDNGCGLPDGFDIATTTSLGLSIVRDLVITQLHGAITMESGGTPQGRGTKVSLTIPLIHHL</sequence>
<dbReference type="PROSITE" id="PS50109">
    <property type="entry name" value="HIS_KIN"/>
    <property type="match status" value="1"/>
</dbReference>
<dbReference type="GO" id="GO:0005524">
    <property type="term" value="F:ATP binding"/>
    <property type="evidence" value="ECO:0007669"/>
    <property type="project" value="UniProtKB-KW"/>
</dbReference>
<dbReference type="EC" id="2.7.13.3" evidence="2"/>
<organism evidence="9">
    <name type="scientific">freshwater metagenome</name>
    <dbReference type="NCBI Taxonomy" id="449393"/>
    <lineage>
        <taxon>unclassified sequences</taxon>
        <taxon>metagenomes</taxon>
        <taxon>ecological metagenomes</taxon>
    </lineage>
</organism>
<dbReference type="InterPro" id="IPR003594">
    <property type="entry name" value="HATPase_dom"/>
</dbReference>
<dbReference type="SUPFAM" id="SSF55874">
    <property type="entry name" value="ATPase domain of HSP90 chaperone/DNA topoisomerase II/histidine kinase"/>
    <property type="match status" value="1"/>
</dbReference>
<dbReference type="InterPro" id="IPR038424">
    <property type="entry name" value="H_kinase_PdtaS_GAF_sf"/>
</dbReference>
<evidence type="ECO:0000259" key="8">
    <source>
        <dbReference type="PROSITE" id="PS50109"/>
    </source>
</evidence>
<evidence type="ECO:0000256" key="6">
    <source>
        <dbReference type="ARBA" id="ARBA00022777"/>
    </source>
</evidence>
<dbReference type="Pfam" id="PF12282">
    <property type="entry name" value="GAF_PdtaS"/>
    <property type="match status" value="1"/>
</dbReference>
<dbReference type="EMBL" id="CAFBPM010000003">
    <property type="protein sequence ID" value="CAB5013315.1"/>
    <property type="molecule type" value="Genomic_DNA"/>
</dbReference>
<keyword evidence="3" id="KW-0597">Phosphoprotein</keyword>
<protein>
    <recommendedName>
        <fullName evidence="2">histidine kinase</fullName>
        <ecNumber evidence="2">2.7.13.3</ecNumber>
    </recommendedName>
</protein>
<name>A0A6J7AKN3_9ZZZZ</name>
<evidence type="ECO:0000256" key="2">
    <source>
        <dbReference type="ARBA" id="ARBA00012438"/>
    </source>
</evidence>
<evidence type="ECO:0000313" key="11">
    <source>
        <dbReference type="EMBL" id="CAB5013315.1"/>
    </source>
</evidence>
<evidence type="ECO:0000256" key="1">
    <source>
        <dbReference type="ARBA" id="ARBA00000085"/>
    </source>
</evidence>
<evidence type="ECO:0000256" key="3">
    <source>
        <dbReference type="ARBA" id="ARBA00022553"/>
    </source>
</evidence>
<dbReference type="Gene3D" id="3.30.565.10">
    <property type="entry name" value="Histidine kinase-like ATPase, C-terminal domain"/>
    <property type="match status" value="1"/>
</dbReference>
<dbReference type="Pfam" id="PF02518">
    <property type="entry name" value="HATPase_c"/>
    <property type="match status" value="1"/>
</dbReference>
<dbReference type="Pfam" id="PF07568">
    <property type="entry name" value="HisKA_2"/>
    <property type="match status" value="1"/>
</dbReference>
<dbReference type="GO" id="GO:0004673">
    <property type="term" value="F:protein histidine kinase activity"/>
    <property type="evidence" value="ECO:0007669"/>
    <property type="project" value="UniProtKB-EC"/>
</dbReference>
<dbReference type="SMART" id="SM00387">
    <property type="entry name" value="HATPase_c"/>
    <property type="match status" value="1"/>
</dbReference>
<dbReference type="InterPro" id="IPR005467">
    <property type="entry name" value="His_kinase_dom"/>
</dbReference>
<dbReference type="Gene3D" id="3.30.450.20">
    <property type="entry name" value="PAS domain"/>
    <property type="match status" value="1"/>
</dbReference>
<reference evidence="9" key="1">
    <citation type="submission" date="2020-05" db="EMBL/GenBank/DDBJ databases">
        <authorList>
            <person name="Chiriac C."/>
            <person name="Salcher M."/>
            <person name="Ghai R."/>
            <person name="Kavagutti S V."/>
        </authorList>
    </citation>
    <scope>NUCLEOTIDE SEQUENCE</scope>
</reference>
<keyword evidence="7" id="KW-0067">ATP-binding</keyword>
<dbReference type="AlphaFoldDB" id="A0A6J7AKN3"/>
<feature type="domain" description="Histidine kinase" evidence="8">
    <location>
        <begin position="290"/>
        <end position="491"/>
    </location>
</feature>
<evidence type="ECO:0000256" key="5">
    <source>
        <dbReference type="ARBA" id="ARBA00022741"/>
    </source>
</evidence>
<gene>
    <name evidence="9" type="ORF">UFOPK3164_01447</name>
    <name evidence="10" type="ORF">UFOPK3427_00613</name>
    <name evidence="11" type="ORF">UFOPK4112_00444</name>
</gene>
<keyword evidence="4" id="KW-0808">Transferase</keyword>
<dbReference type="EMBL" id="CAFABE010000088">
    <property type="protein sequence ID" value="CAB4833337.1"/>
    <property type="molecule type" value="Genomic_DNA"/>
</dbReference>
<accession>A0A6J7AKN3</accession>
<dbReference type="InterPro" id="IPR036890">
    <property type="entry name" value="HATPase_C_sf"/>
</dbReference>
<evidence type="ECO:0000256" key="4">
    <source>
        <dbReference type="ARBA" id="ARBA00022679"/>
    </source>
</evidence>
<dbReference type="Gene3D" id="3.30.450.280">
    <property type="entry name" value="GAF domain"/>
    <property type="match status" value="1"/>
</dbReference>
<keyword evidence="5" id="KW-0547">Nucleotide-binding</keyword>
<dbReference type="InterPro" id="IPR011495">
    <property type="entry name" value="Sig_transdc_His_kin_sub2_dim/P"/>
</dbReference>
<dbReference type="InterPro" id="IPR022066">
    <property type="entry name" value="PdtaS_GAF"/>
</dbReference>
<dbReference type="PANTHER" id="PTHR41523:SF8">
    <property type="entry name" value="ETHYLENE RESPONSE SENSOR PROTEIN"/>
    <property type="match status" value="1"/>
</dbReference>